<feature type="region of interest" description="Disordered" evidence="1">
    <location>
        <begin position="117"/>
        <end position="194"/>
    </location>
</feature>
<keyword evidence="3" id="KW-1185">Reference proteome</keyword>
<reference evidence="3" key="1">
    <citation type="journal article" date="2019" name="Int. J. Syst. Evol. Microbiol.">
        <title>The Global Catalogue of Microorganisms (GCM) 10K type strain sequencing project: providing services to taxonomists for standard genome sequencing and annotation.</title>
        <authorList>
            <consortium name="The Broad Institute Genomics Platform"/>
            <consortium name="The Broad Institute Genome Sequencing Center for Infectious Disease"/>
            <person name="Wu L."/>
            <person name="Ma J."/>
        </authorList>
    </citation>
    <scope>NUCLEOTIDE SEQUENCE [LARGE SCALE GENOMIC DNA]</scope>
    <source>
        <strain evidence="3">JCM 9650</strain>
    </source>
</reference>
<evidence type="ECO:0000313" key="2">
    <source>
        <dbReference type="EMBL" id="GAA2953426.1"/>
    </source>
</evidence>
<sequence length="194" mass="20019">MLEVDMEQETPRAPELPQPLRAVASHLSRLPGAGHVGRVAGTALDTLGAVSPRGRRIAVYTGAGVLGVAGLVEWPVALAGAAPAWLTRPRDDKETADGTRHTPAEDEAWAAATREGVVPPAGGATGHGDTHQDRDTGPGDRLTPTRHHPAPRVQPAKVGDEGTASALKKVAAATGHDDDAGRPGPTRPAARRND</sequence>
<name>A0ABP6JX37_9ACTN</name>
<evidence type="ECO:0000313" key="3">
    <source>
        <dbReference type="Proteomes" id="UP001501423"/>
    </source>
</evidence>
<feature type="compositionally biased region" description="Basic and acidic residues" evidence="1">
    <location>
        <begin position="128"/>
        <end position="138"/>
    </location>
</feature>
<dbReference type="EMBL" id="BAAAVA010000127">
    <property type="protein sequence ID" value="GAA2953426.1"/>
    <property type="molecule type" value="Genomic_DNA"/>
</dbReference>
<organism evidence="2 3">
    <name type="scientific">Streptomyces erythrogriseus</name>
    <dbReference type="NCBI Taxonomy" id="284027"/>
    <lineage>
        <taxon>Bacteria</taxon>
        <taxon>Bacillati</taxon>
        <taxon>Actinomycetota</taxon>
        <taxon>Actinomycetes</taxon>
        <taxon>Kitasatosporales</taxon>
        <taxon>Streptomycetaceae</taxon>
        <taxon>Streptomyces</taxon>
        <taxon>Streptomyces griseoincarnatus group</taxon>
    </lineage>
</organism>
<protein>
    <submittedName>
        <fullName evidence="2">Uncharacterized protein</fullName>
    </submittedName>
</protein>
<dbReference type="Proteomes" id="UP001501423">
    <property type="component" value="Unassembled WGS sequence"/>
</dbReference>
<accession>A0ABP6JX37</accession>
<gene>
    <name evidence="2" type="ORF">GCM10010478_62250</name>
</gene>
<proteinExistence type="predicted"/>
<comment type="caution">
    <text evidence="2">The sequence shown here is derived from an EMBL/GenBank/DDBJ whole genome shotgun (WGS) entry which is preliminary data.</text>
</comment>
<evidence type="ECO:0000256" key="1">
    <source>
        <dbReference type="SAM" id="MobiDB-lite"/>
    </source>
</evidence>